<evidence type="ECO:0000256" key="2">
    <source>
        <dbReference type="SAM" id="SignalP"/>
    </source>
</evidence>
<dbReference type="InterPro" id="IPR049492">
    <property type="entry name" value="BD-FAE-like_dom"/>
</dbReference>
<dbReference type="SUPFAM" id="SSF53474">
    <property type="entry name" value="alpha/beta-Hydrolases"/>
    <property type="match status" value="1"/>
</dbReference>
<sequence length="274" mass="30191">MKRFFALFAALTLLCTGISAQTAACRTETGIAYRDAAGDGYVDSLCRLDICWPADRKGFPTVVWFHGGGLTGGRREIPKALCGKGFAVVGVDYRLAPRVKVSDCVADAAAAAAWVVKNIASYGGDPRLIFIAGHSAGGYLTSMIGLDKRWMAPYGIDPDTAFAALIPYSGQVVTHFARRREMGIPDTQVVVDDMAPLNYIRPDCPPILILSGDRGREMLGRYEENAYFWRMMQVVGHPDVEIREFDGFDHGNMPQAGHYVAVRYIRDFVKKLER</sequence>
<accession>A0A5B3GTL8</accession>
<dbReference type="AlphaFoldDB" id="A0A5B3GTL8"/>
<reference evidence="4 5" key="1">
    <citation type="journal article" date="2019" name="Nat. Med.">
        <title>A library of human gut bacterial isolates paired with longitudinal multiomics data enables mechanistic microbiome research.</title>
        <authorList>
            <person name="Poyet M."/>
            <person name="Groussin M."/>
            <person name="Gibbons S.M."/>
            <person name="Avila-Pacheco J."/>
            <person name="Jiang X."/>
            <person name="Kearney S.M."/>
            <person name="Perrotta A.R."/>
            <person name="Berdy B."/>
            <person name="Zhao S."/>
            <person name="Lieberman T.D."/>
            <person name="Swanson P.K."/>
            <person name="Smith M."/>
            <person name="Roesemann S."/>
            <person name="Alexander J.E."/>
            <person name="Rich S.A."/>
            <person name="Livny J."/>
            <person name="Vlamakis H."/>
            <person name="Clish C."/>
            <person name="Bullock K."/>
            <person name="Deik A."/>
            <person name="Scott J."/>
            <person name="Pierce K.A."/>
            <person name="Xavier R.J."/>
            <person name="Alm E.J."/>
        </authorList>
    </citation>
    <scope>NUCLEOTIDE SEQUENCE [LARGE SCALE GENOMIC DNA]</scope>
    <source>
        <strain evidence="4 5">BIOML-A1</strain>
    </source>
</reference>
<evidence type="ECO:0000259" key="3">
    <source>
        <dbReference type="Pfam" id="PF20434"/>
    </source>
</evidence>
<feature type="chain" id="PRO_5022742081" evidence="2">
    <location>
        <begin position="21"/>
        <end position="274"/>
    </location>
</feature>
<keyword evidence="2" id="KW-0732">Signal</keyword>
<feature type="signal peptide" evidence="2">
    <location>
        <begin position="1"/>
        <end position="20"/>
    </location>
</feature>
<name>A0A5B3GTL8_9BACT</name>
<evidence type="ECO:0000256" key="1">
    <source>
        <dbReference type="ARBA" id="ARBA00022801"/>
    </source>
</evidence>
<dbReference type="Gene3D" id="3.40.50.1820">
    <property type="entry name" value="alpha/beta hydrolase"/>
    <property type="match status" value="1"/>
</dbReference>
<dbReference type="GO" id="GO:0016787">
    <property type="term" value="F:hydrolase activity"/>
    <property type="evidence" value="ECO:0007669"/>
    <property type="project" value="UniProtKB-KW"/>
</dbReference>
<evidence type="ECO:0000313" key="4">
    <source>
        <dbReference type="EMBL" id="KAA2376776.1"/>
    </source>
</evidence>
<organism evidence="4 5">
    <name type="scientific">Alistipes shahii</name>
    <dbReference type="NCBI Taxonomy" id="328814"/>
    <lineage>
        <taxon>Bacteria</taxon>
        <taxon>Pseudomonadati</taxon>
        <taxon>Bacteroidota</taxon>
        <taxon>Bacteroidia</taxon>
        <taxon>Bacteroidales</taxon>
        <taxon>Rikenellaceae</taxon>
        <taxon>Alistipes</taxon>
    </lineage>
</organism>
<dbReference type="PANTHER" id="PTHR48081">
    <property type="entry name" value="AB HYDROLASE SUPERFAMILY PROTEIN C4A8.06C"/>
    <property type="match status" value="1"/>
</dbReference>
<comment type="caution">
    <text evidence="4">The sequence shown here is derived from an EMBL/GenBank/DDBJ whole genome shotgun (WGS) entry which is preliminary data.</text>
</comment>
<dbReference type="EMBL" id="VVXJ01000007">
    <property type="protein sequence ID" value="KAA2376776.1"/>
    <property type="molecule type" value="Genomic_DNA"/>
</dbReference>
<dbReference type="Proteomes" id="UP000322658">
    <property type="component" value="Unassembled WGS sequence"/>
</dbReference>
<dbReference type="InterPro" id="IPR050300">
    <property type="entry name" value="GDXG_lipolytic_enzyme"/>
</dbReference>
<dbReference type="Pfam" id="PF20434">
    <property type="entry name" value="BD-FAE"/>
    <property type="match status" value="1"/>
</dbReference>
<dbReference type="PANTHER" id="PTHR48081:SF9">
    <property type="entry name" value="CARBOXYLESTERASE"/>
    <property type="match status" value="1"/>
</dbReference>
<feature type="domain" description="BD-FAE-like" evidence="3">
    <location>
        <begin position="48"/>
        <end position="148"/>
    </location>
</feature>
<gene>
    <name evidence="4" type="ORF">F2Y07_04690</name>
</gene>
<keyword evidence="1 4" id="KW-0378">Hydrolase</keyword>
<proteinExistence type="predicted"/>
<protein>
    <submittedName>
        <fullName evidence="4">Alpha/beta hydrolase</fullName>
    </submittedName>
</protein>
<dbReference type="RefSeq" id="WP_022061699.1">
    <property type="nucleotide sequence ID" value="NZ_CAUENT010000003.1"/>
</dbReference>
<dbReference type="InterPro" id="IPR029058">
    <property type="entry name" value="AB_hydrolase_fold"/>
</dbReference>
<evidence type="ECO:0000313" key="5">
    <source>
        <dbReference type="Proteomes" id="UP000322658"/>
    </source>
</evidence>